<feature type="domain" description="Transposase IS66 central" evidence="1">
    <location>
        <begin position="3"/>
        <end position="68"/>
    </location>
</feature>
<sequence length="85" mass="9284">MVEKNGTLSKKSRLGEAFSYVLNQWDALCYYSDDGLAEADNNAAERALRAVCLGKKNFMFFGSDHGGERGALLYGLIGTCRLNGI</sequence>
<evidence type="ECO:0000313" key="4">
    <source>
        <dbReference type="Proteomes" id="UP000255164"/>
    </source>
</evidence>
<dbReference type="InterPro" id="IPR052344">
    <property type="entry name" value="Transposase-related"/>
</dbReference>
<reference evidence="3 4" key="1">
    <citation type="submission" date="2018-06" db="EMBL/GenBank/DDBJ databases">
        <authorList>
            <consortium name="Pathogen Informatics"/>
            <person name="Doyle S."/>
        </authorList>
    </citation>
    <scope>NUCLEOTIDE SEQUENCE [LARGE SCALE GENOMIC DNA]</scope>
    <source>
        <strain evidence="3 4">NCTC10082</strain>
    </source>
</reference>
<dbReference type="Pfam" id="PF03050">
    <property type="entry name" value="DDE_Tnp_IS66"/>
    <property type="match status" value="1"/>
</dbReference>
<dbReference type="Proteomes" id="UP000255164">
    <property type="component" value="Unassembled WGS sequence"/>
</dbReference>
<name>A0A2X6RLC9_ECOLX</name>
<gene>
    <name evidence="2" type="ORF">NCTC10082_03372</name>
    <name evidence="3" type="ORF">NCTC10082_05764</name>
</gene>
<dbReference type="PANTHER" id="PTHR33678">
    <property type="entry name" value="BLL1576 PROTEIN"/>
    <property type="match status" value="1"/>
</dbReference>
<dbReference type="InterPro" id="IPR004291">
    <property type="entry name" value="Transposase_IS66_central"/>
</dbReference>
<dbReference type="AlphaFoldDB" id="A0A2X6RLC9"/>
<dbReference type="EMBL" id="UFZA01000002">
    <property type="protein sequence ID" value="STE70553.1"/>
    <property type="molecule type" value="Genomic_DNA"/>
</dbReference>
<evidence type="ECO:0000313" key="2">
    <source>
        <dbReference type="EMBL" id="STE70553.1"/>
    </source>
</evidence>
<protein>
    <submittedName>
        <fullName evidence="3">Transposase</fullName>
    </submittedName>
</protein>
<accession>A0A2X6RLC9</accession>
<proteinExistence type="predicted"/>
<evidence type="ECO:0000259" key="1">
    <source>
        <dbReference type="Pfam" id="PF03050"/>
    </source>
</evidence>
<organism evidence="3 4">
    <name type="scientific">Escherichia coli</name>
    <dbReference type="NCBI Taxonomy" id="562"/>
    <lineage>
        <taxon>Bacteria</taxon>
        <taxon>Pseudomonadati</taxon>
        <taxon>Pseudomonadota</taxon>
        <taxon>Gammaproteobacteria</taxon>
        <taxon>Enterobacterales</taxon>
        <taxon>Enterobacteriaceae</taxon>
        <taxon>Escherichia</taxon>
    </lineage>
</organism>
<evidence type="ECO:0000313" key="3">
    <source>
        <dbReference type="EMBL" id="STE74534.1"/>
    </source>
</evidence>
<dbReference type="PANTHER" id="PTHR33678:SF1">
    <property type="entry name" value="BLL1576 PROTEIN"/>
    <property type="match status" value="1"/>
</dbReference>
<dbReference type="EMBL" id="UFZA01000006">
    <property type="protein sequence ID" value="STE74534.1"/>
    <property type="molecule type" value="Genomic_DNA"/>
</dbReference>